<reference evidence="1 2" key="1">
    <citation type="journal article" date="2016" name="Nat. Commun.">
        <title>Thousands of microbial genomes shed light on interconnected biogeochemical processes in an aquifer system.</title>
        <authorList>
            <person name="Anantharaman K."/>
            <person name="Brown C.T."/>
            <person name="Hug L.A."/>
            <person name="Sharon I."/>
            <person name="Castelle C.J."/>
            <person name="Probst A.J."/>
            <person name="Thomas B.C."/>
            <person name="Singh A."/>
            <person name="Wilkins M.J."/>
            <person name="Karaoz U."/>
            <person name="Brodie E.L."/>
            <person name="Williams K.H."/>
            <person name="Hubbard S.S."/>
            <person name="Banfield J.F."/>
        </authorList>
    </citation>
    <scope>NUCLEOTIDE SEQUENCE [LARGE SCALE GENOMIC DNA]</scope>
</reference>
<gene>
    <name evidence="1" type="ORF">A2563_03135</name>
</gene>
<proteinExistence type="predicted"/>
<accession>A0A1F6P911</accession>
<dbReference type="Proteomes" id="UP000176634">
    <property type="component" value="Unassembled WGS sequence"/>
</dbReference>
<name>A0A1F6P911_9BACT</name>
<dbReference type="STRING" id="1798705.A2563_03135"/>
<evidence type="ECO:0000313" key="1">
    <source>
        <dbReference type="EMBL" id="OGH92642.1"/>
    </source>
</evidence>
<protein>
    <submittedName>
        <fullName evidence="1">Uncharacterized protein</fullName>
    </submittedName>
</protein>
<dbReference type="EMBL" id="MFRA01000005">
    <property type="protein sequence ID" value="OGH92642.1"/>
    <property type="molecule type" value="Genomic_DNA"/>
</dbReference>
<organism evidence="1 2">
    <name type="scientific">Candidatus Magasanikbacteria bacterium RIFOXYD1_FULL_40_23</name>
    <dbReference type="NCBI Taxonomy" id="1798705"/>
    <lineage>
        <taxon>Bacteria</taxon>
        <taxon>Candidatus Magasanikiibacteriota</taxon>
    </lineage>
</organism>
<evidence type="ECO:0000313" key="2">
    <source>
        <dbReference type="Proteomes" id="UP000176634"/>
    </source>
</evidence>
<dbReference type="AlphaFoldDB" id="A0A1F6P911"/>
<sequence length="173" mass="18854">MTSHNSSKFVFAILLLCIGCLDKPTYNCWCANITNYEVSPTTTTPDGIDVDDSGMAVDLDLLDRETTDLEQCLRLSIDRLAFVVKIAPNWFTSPGSSQQGFPCSIDPSLCFGGQPPPNPDYLCACAGAVQPPNIVVLPPNLLAYRHELIHLITHAVHGDPKFAQCENPLPNPE</sequence>
<comment type="caution">
    <text evidence="1">The sequence shown here is derived from an EMBL/GenBank/DDBJ whole genome shotgun (WGS) entry which is preliminary data.</text>
</comment>